<accession>A0A161PB23</accession>
<dbReference type="Pfam" id="PF13556">
    <property type="entry name" value="HTH_30"/>
    <property type="match status" value="1"/>
</dbReference>
<feature type="domain" description="CdaR GGDEF-like" evidence="3">
    <location>
        <begin position="168"/>
        <end position="293"/>
    </location>
</feature>
<gene>
    <name evidence="4" type="ORF">AZF04_07715</name>
</gene>
<evidence type="ECO:0000313" key="5">
    <source>
        <dbReference type="Proteomes" id="UP000075806"/>
    </source>
</evidence>
<evidence type="ECO:0000256" key="1">
    <source>
        <dbReference type="ARBA" id="ARBA00006754"/>
    </source>
</evidence>
<reference evidence="4" key="1">
    <citation type="submission" date="2016-02" db="EMBL/GenBank/DDBJ databases">
        <title>Genome sequence of Bacillus trypoxylicola KCTC 13244(T).</title>
        <authorList>
            <person name="Jeong H."/>
            <person name="Park S.-H."/>
            <person name="Choi S.-K."/>
        </authorList>
    </citation>
    <scope>NUCLEOTIDE SEQUENCE [LARGE SCALE GENOMIC DNA]</scope>
    <source>
        <strain evidence="4">KCTC 13244</strain>
    </source>
</reference>
<dbReference type="AlphaFoldDB" id="A0A161PB23"/>
<dbReference type="Gene3D" id="1.10.10.2840">
    <property type="entry name" value="PucR C-terminal helix-turn-helix domain"/>
    <property type="match status" value="1"/>
</dbReference>
<comment type="similarity">
    <text evidence="1">Belongs to the CdaR family.</text>
</comment>
<evidence type="ECO:0000259" key="3">
    <source>
        <dbReference type="Pfam" id="PF17853"/>
    </source>
</evidence>
<dbReference type="InterPro" id="IPR042070">
    <property type="entry name" value="PucR_C-HTH_sf"/>
</dbReference>
<feature type="domain" description="PucR C-terminal helix-turn-helix" evidence="2">
    <location>
        <begin position="349"/>
        <end position="406"/>
    </location>
</feature>
<dbReference type="Proteomes" id="UP000075806">
    <property type="component" value="Unassembled WGS sequence"/>
</dbReference>
<dbReference type="RefSeq" id="WP_061949204.1">
    <property type="nucleotide sequence ID" value="NZ_LTAO01000023.1"/>
</dbReference>
<organism evidence="4 5">
    <name type="scientific">Alkalihalobacillus trypoxylicola</name>
    <dbReference type="NCBI Taxonomy" id="519424"/>
    <lineage>
        <taxon>Bacteria</taxon>
        <taxon>Bacillati</taxon>
        <taxon>Bacillota</taxon>
        <taxon>Bacilli</taxon>
        <taxon>Bacillales</taxon>
        <taxon>Bacillaceae</taxon>
        <taxon>Alkalihalobacillus</taxon>
    </lineage>
</organism>
<comment type="caution">
    <text evidence="4">The sequence shown here is derived from an EMBL/GenBank/DDBJ whole genome shotgun (WGS) entry which is preliminary data.</text>
</comment>
<dbReference type="Gene3D" id="3.30.450.40">
    <property type="match status" value="1"/>
</dbReference>
<dbReference type="EMBL" id="LTAO01000023">
    <property type="protein sequence ID" value="KYG29402.1"/>
    <property type="molecule type" value="Genomic_DNA"/>
</dbReference>
<dbReference type="STRING" id="519424.AZF04_07715"/>
<keyword evidence="5" id="KW-1185">Reference proteome</keyword>
<evidence type="ECO:0000313" key="4">
    <source>
        <dbReference type="EMBL" id="KYG29402.1"/>
    </source>
</evidence>
<dbReference type="PANTHER" id="PTHR33744">
    <property type="entry name" value="CARBOHYDRATE DIACID REGULATOR"/>
    <property type="match status" value="1"/>
</dbReference>
<dbReference type="InterPro" id="IPR025736">
    <property type="entry name" value="PucR_C-HTH_dom"/>
</dbReference>
<dbReference type="InterPro" id="IPR041522">
    <property type="entry name" value="CdaR_GGDEF"/>
</dbReference>
<dbReference type="OrthoDB" id="9792148at2"/>
<dbReference type="PANTHER" id="PTHR33744:SF1">
    <property type="entry name" value="DNA-BINDING TRANSCRIPTIONAL ACTIVATOR ADER"/>
    <property type="match status" value="1"/>
</dbReference>
<evidence type="ECO:0000259" key="2">
    <source>
        <dbReference type="Pfam" id="PF13556"/>
    </source>
</evidence>
<proteinExistence type="inferred from homology"/>
<name>A0A161PB23_9BACI</name>
<dbReference type="Pfam" id="PF17853">
    <property type="entry name" value="GGDEF_2"/>
    <property type="match status" value="1"/>
</dbReference>
<protein>
    <submittedName>
        <fullName evidence="4">Transcriptional regulator</fullName>
    </submittedName>
</protein>
<dbReference type="InterPro" id="IPR051448">
    <property type="entry name" value="CdaR-like_regulators"/>
</dbReference>
<sequence length="414" mass="47734">MDIKDKTESFNRSFESLEEFVDVISEQLQCPVTIEDANHDLLAYSTHDKQTDEARISTIIGRRVPEKVINRLWKEGIIPKLHQSEEPLIISSIPSIGLGNRAAIAIRKNQEVLGYIWLLEGEQKLNQASVDLLKIVAEKAKNQLLKQNIQRKKKEQNHQEFLWQLITGHLEDHREITSKLYRLGLPTSKSLAILLFSFNNLDTELSTKLLYVAKTTQKLQSLIQTIDDNHLIVLVATENQGSSNHILRTFVQTFKQQISERFSMKNVVTGIGYAYEDFKLIKNSYEEALRVVQLKKLYRDELMNSEYMHELGVFKYIDILKKAEAIHGVEKSAVIEQLKDYDRKNQTNLVETLEVILNKDGNVNEAAKKLHCHVNTLNYRMKRIQEITGISLKDPVQKLGLYLDLKLLNKSNEL</sequence>
<dbReference type="InterPro" id="IPR029016">
    <property type="entry name" value="GAF-like_dom_sf"/>
</dbReference>